<dbReference type="Gene3D" id="3.40.50.300">
    <property type="entry name" value="P-loop containing nucleotide triphosphate hydrolases"/>
    <property type="match status" value="1"/>
</dbReference>
<dbReference type="Proteomes" id="UP000004508">
    <property type="component" value="Unassembled WGS sequence"/>
</dbReference>
<dbReference type="PANTHER" id="PTHR30121:SF6">
    <property type="entry name" value="SLR6007 PROTEIN"/>
    <property type="match status" value="1"/>
</dbReference>
<dbReference type="Gene3D" id="1.10.8.730">
    <property type="match status" value="1"/>
</dbReference>
<dbReference type="STRING" id="485913.Krac_0136"/>
<feature type="compositionally biased region" description="Basic and acidic residues" evidence="1">
    <location>
        <begin position="926"/>
        <end position="937"/>
    </location>
</feature>
<proteinExistence type="predicted"/>
<dbReference type="EMBL" id="ADVG01000006">
    <property type="protein sequence ID" value="EFH79658.1"/>
    <property type="molecule type" value="Genomic_DNA"/>
</dbReference>
<feature type="region of interest" description="Disordered" evidence="1">
    <location>
        <begin position="910"/>
        <end position="937"/>
    </location>
</feature>
<evidence type="ECO:0000259" key="2">
    <source>
        <dbReference type="Pfam" id="PF19044"/>
    </source>
</evidence>
<dbReference type="Pfam" id="PF19044">
    <property type="entry name" value="P-loop_TraG"/>
    <property type="match status" value="1"/>
</dbReference>
<accession>D6U8U8</accession>
<dbReference type="AlphaFoldDB" id="D6U8U8"/>
<dbReference type="eggNOG" id="COG3451">
    <property type="taxonomic scope" value="Bacteria"/>
</dbReference>
<protein>
    <submittedName>
        <fullName evidence="3">Type IV secretory pathway VirB4 protein</fullName>
    </submittedName>
</protein>
<evidence type="ECO:0000313" key="3">
    <source>
        <dbReference type="EMBL" id="EFH79658.1"/>
    </source>
</evidence>
<dbReference type="RefSeq" id="WP_007923665.1">
    <property type="nucleotide sequence ID" value="NZ_ADVG01000006.1"/>
</dbReference>
<dbReference type="CDD" id="cd01127">
    <property type="entry name" value="TrwB_TraG_TraD_VirD4"/>
    <property type="match status" value="1"/>
</dbReference>
<dbReference type="PANTHER" id="PTHR30121">
    <property type="entry name" value="UNCHARACTERIZED PROTEIN YJGR-RELATED"/>
    <property type="match status" value="1"/>
</dbReference>
<dbReference type="InterPro" id="IPR027417">
    <property type="entry name" value="P-loop_NTPase"/>
</dbReference>
<evidence type="ECO:0000313" key="4">
    <source>
        <dbReference type="Proteomes" id="UP000004508"/>
    </source>
</evidence>
<name>D6U8U8_KTERA</name>
<dbReference type="InterPro" id="IPR051162">
    <property type="entry name" value="T4SS_component"/>
</dbReference>
<feature type="domain" description="TraG P-loop" evidence="2">
    <location>
        <begin position="533"/>
        <end position="839"/>
    </location>
</feature>
<feature type="compositionally biased region" description="Low complexity" evidence="1">
    <location>
        <begin position="910"/>
        <end position="920"/>
    </location>
</feature>
<evidence type="ECO:0000256" key="1">
    <source>
        <dbReference type="SAM" id="MobiDB-lite"/>
    </source>
</evidence>
<keyword evidence="4" id="KW-1185">Reference proteome</keyword>
<comment type="caution">
    <text evidence="3">The sequence shown here is derived from an EMBL/GenBank/DDBJ whole genome shotgun (WGS) entry which is preliminary data.</text>
</comment>
<dbReference type="SUPFAM" id="SSF52540">
    <property type="entry name" value="P-loop containing nucleoside triphosphate hydrolases"/>
    <property type="match status" value="1"/>
</dbReference>
<feature type="region of interest" description="Disordered" evidence="1">
    <location>
        <begin position="276"/>
        <end position="299"/>
    </location>
</feature>
<dbReference type="InParanoid" id="D6U8U8"/>
<dbReference type="InterPro" id="IPR043964">
    <property type="entry name" value="P-loop_TraG"/>
</dbReference>
<reference evidence="3 4" key="1">
    <citation type="journal article" date="2011" name="Stand. Genomic Sci.">
        <title>Non-contiguous finished genome sequence and contextual data of the filamentous soil bacterium Ktedonobacter racemifer type strain (SOSP1-21).</title>
        <authorList>
            <person name="Chang Y.J."/>
            <person name="Land M."/>
            <person name="Hauser L."/>
            <person name="Chertkov O."/>
            <person name="Del Rio T.G."/>
            <person name="Nolan M."/>
            <person name="Copeland A."/>
            <person name="Tice H."/>
            <person name="Cheng J.F."/>
            <person name="Lucas S."/>
            <person name="Han C."/>
            <person name="Goodwin L."/>
            <person name="Pitluck S."/>
            <person name="Ivanova N."/>
            <person name="Ovchinikova G."/>
            <person name="Pati A."/>
            <person name="Chen A."/>
            <person name="Palaniappan K."/>
            <person name="Mavromatis K."/>
            <person name="Liolios K."/>
            <person name="Brettin T."/>
            <person name="Fiebig A."/>
            <person name="Rohde M."/>
            <person name="Abt B."/>
            <person name="Goker M."/>
            <person name="Detter J.C."/>
            <person name="Woyke T."/>
            <person name="Bristow J."/>
            <person name="Eisen J.A."/>
            <person name="Markowitz V."/>
            <person name="Hugenholtz P."/>
            <person name="Kyrpides N.C."/>
            <person name="Klenk H.P."/>
            <person name="Lapidus A."/>
        </authorList>
    </citation>
    <scope>NUCLEOTIDE SEQUENCE [LARGE SCALE GENOMIC DNA]</scope>
    <source>
        <strain evidence="4">DSM 44963</strain>
    </source>
</reference>
<gene>
    <name evidence="3" type="ORF">Krac_0136</name>
</gene>
<dbReference type="OrthoDB" id="9804380at2"/>
<sequence>MVVDLRKHKHVSPKLGKVLDLIGVREIEHGCLCLKTAGPAYDREYKAVVAVDPLNFTLLSDKEKEAVLESFRVLLNRLTFAISIHIRIERYDIDPYLSRLDLAAQNARTPAIGEMAVDHKEFVLTLAATHTLLQRRFYIIVPSDHEKAKSAKKQPDACSQARSQLSLRCNDIIADLDRAGLTSHRLDNVELAHYYQSCVHAGQARDFPLAGSNLAAVARPIKPTAAAVALAGLPAAGDLDINLDATISARPDENILQQDVNNTAETHTIAAATVTNEGNKGKPARARTTATATTDTPEKAPDRFVNAAELVAPTGLHVAPDCLTVRHNVGNEFLRAFTLIGYPAEVEAGWFDRLVQIEEPDVDLIVYIAPQEAGPFVSHLSRRLTTLRGTQLAEQHHGKTPDPYIEAARTDIEDLRKKLVNRSEQAFEVSTYILVRGTNKLQLAEKSARLLSLLKSLELTAVDLTYEHHRAWQCGLPDGRDILKRKKILDTSSLMMGFPFSSTNLSTPTGILTGIMPNGSLVILDPLSDLLENGHEVKFARSGAGKSFDEKVRVGRYILAGFDALVIDPENEYKALCEQYDGVNIRMSTGNYQLNPFDLPGADADDRNVLEEKFQSLLALFDLLIADKTPGVLSQREKAYLTRCLHLTYHKAGITADRSTHVNRPPNMTDFYNVLRSGECGEDSYELADRLQRFVPSFPDQTRLDTNRPLTVFNIRDLDSESRPAALLLITDYVWTLVRRSRKYHPRLLVIDEAWSLLQFEEGGRFLASMARRARKYNLCLRIISQDVEDCLSSEAGRTILVNASMKFLMKQDSSTIDAVTQAFHLSDEERKYLLSCAKGSGLFFARSSHVPLRVVASPVEYKLATTNPNESEEDTEHDKDSTAVALPVINVATRTTEYDVVMPNFFAAAPGADTGATPPSGYRKLRLERPGRATDH</sequence>
<organism evidence="3 4">
    <name type="scientific">Ktedonobacter racemifer DSM 44963</name>
    <dbReference type="NCBI Taxonomy" id="485913"/>
    <lineage>
        <taxon>Bacteria</taxon>
        <taxon>Bacillati</taxon>
        <taxon>Chloroflexota</taxon>
        <taxon>Ktedonobacteria</taxon>
        <taxon>Ktedonobacterales</taxon>
        <taxon>Ktedonobacteraceae</taxon>
        <taxon>Ktedonobacter</taxon>
    </lineage>
</organism>